<dbReference type="RefSeq" id="XP_014150254.1">
    <property type="nucleotide sequence ID" value="XM_014294779.1"/>
</dbReference>
<dbReference type="EMBL" id="KQ243141">
    <property type="protein sequence ID" value="KNC76352.1"/>
    <property type="molecule type" value="Genomic_DNA"/>
</dbReference>
<dbReference type="STRING" id="667725.A0A0L0FHT9"/>
<dbReference type="InterPro" id="IPR033124">
    <property type="entry name" value="Ser_caboxypep_his_AS"/>
</dbReference>
<dbReference type="PROSITE" id="PS00560">
    <property type="entry name" value="CARBOXYPEPT_SER_HIS"/>
    <property type="match status" value="1"/>
</dbReference>
<dbReference type="InterPro" id="IPR001563">
    <property type="entry name" value="Peptidase_S10"/>
</dbReference>
<keyword evidence="6" id="KW-0325">Glycoprotein</keyword>
<evidence type="ECO:0000313" key="9">
    <source>
        <dbReference type="Proteomes" id="UP000054560"/>
    </source>
</evidence>
<proteinExistence type="inferred from homology"/>
<dbReference type="PANTHER" id="PTHR11802">
    <property type="entry name" value="SERINE PROTEASE FAMILY S10 SERINE CARBOXYPEPTIDASE"/>
    <property type="match status" value="1"/>
</dbReference>
<evidence type="ECO:0000256" key="3">
    <source>
        <dbReference type="ARBA" id="ARBA00022670"/>
    </source>
</evidence>
<dbReference type="GO" id="GO:0004185">
    <property type="term" value="F:serine-type carboxypeptidase activity"/>
    <property type="evidence" value="ECO:0007669"/>
    <property type="project" value="UniProtKB-UniRule"/>
</dbReference>
<name>A0A0L0FHT9_9EUKA</name>
<evidence type="ECO:0000256" key="4">
    <source>
        <dbReference type="ARBA" id="ARBA00022729"/>
    </source>
</evidence>
<dbReference type="Gene3D" id="3.40.50.1820">
    <property type="entry name" value="alpha/beta hydrolase"/>
    <property type="match status" value="1"/>
</dbReference>
<accession>A0A0L0FHT9</accession>
<dbReference type="eggNOG" id="KOG1282">
    <property type="taxonomic scope" value="Eukaryota"/>
</dbReference>
<dbReference type="Proteomes" id="UP000054560">
    <property type="component" value="Unassembled WGS sequence"/>
</dbReference>
<gene>
    <name evidence="8" type="ORF">SARC_11145</name>
</gene>
<dbReference type="PROSITE" id="PS00131">
    <property type="entry name" value="CARBOXYPEPT_SER_SER"/>
    <property type="match status" value="1"/>
</dbReference>
<keyword evidence="9" id="KW-1185">Reference proteome</keyword>
<keyword evidence="3 7" id="KW-0645">Protease</keyword>
<dbReference type="InterPro" id="IPR018202">
    <property type="entry name" value="Ser_caboxypep_ser_AS"/>
</dbReference>
<evidence type="ECO:0000313" key="8">
    <source>
        <dbReference type="EMBL" id="KNC76352.1"/>
    </source>
</evidence>
<dbReference type="SUPFAM" id="SSF53474">
    <property type="entry name" value="alpha/beta-Hydrolases"/>
    <property type="match status" value="1"/>
</dbReference>
<evidence type="ECO:0000256" key="2">
    <source>
        <dbReference type="ARBA" id="ARBA00022645"/>
    </source>
</evidence>
<dbReference type="AlphaFoldDB" id="A0A0L0FHT9"/>
<evidence type="ECO:0000256" key="5">
    <source>
        <dbReference type="ARBA" id="ARBA00022801"/>
    </source>
</evidence>
<dbReference type="Gene3D" id="1.10.287.410">
    <property type="match status" value="1"/>
</dbReference>
<keyword evidence="2 7" id="KW-0121">Carboxypeptidase</keyword>
<dbReference type="GeneID" id="25911649"/>
<dbReference type="GO" id="GO:0006508">
    <property type="term" value="P:proteolysis"/>
    <property type="evidence" value="ECO:0007669"/>
    <property type="project" value="UniProtKB-KW"/>
</dbReference>
<protein>
    <recommendedName>
        <fullName evidence="7">Carboxypeptidase</fullName>
        <ecNumber evidence="7">3.4.16.-</ecNumber>
    </recommendedName>
</protein>
<evidence type="ECO:0000256" key="1">
    <source>
        <dbReference type="ARBA" id="ARBA00009431"/>
    </source>
</evidence>
<evidence type="ECO:0000256" key="7">
    <source>
        <dbReference type="RuleBase" id="RU361156"/>
    </source>
</evidence>
<feature type="signal peptide" evidence="7">
    <location>
        <begin position="1"/>
        <end position="20"/>
    </location>
</feature>
<dbReference type="PANTHER" id="PTHR11802:SF113">
    <property type="entry name" value="SERINE CARBOXYPEPTIDASE CTSA-4.1"/>
    <property type="match status" value="1"/>
</dbReference>
<keyword evidence="4 7" id="KW-0732">Signal</keyword>
<dbReference type="EC" id="3.4.16.-" evidence="7"/>
<dbReference type="InterPro" id="IPR029058">
    <property type="entry name" value="AB_hydrolase_fold"/>
</dbReference>
<sequence length="492" mass="54568">MLKITTILAAAVAVVGHAHASTLRFQSLVEMFEGIPEVVQAQPEATETPKTYVQLKPADSIIVTDPREHIVIIHPTDKKKSKVIPAGFCGDIESLAGFYPIGDNKEYFYWVFPSLNDPANDPIIFWLSGGPGCSSGVALFMEQGPCTITKDGKSTVNNDWAWNRNATVVFMDQPAGVGFSSGPETARSETEIGRQMHTFVEDFLGSNENLRDNRLFIMGESYGGHYVPAVGAAIHRHNILRLGKHINLAGIAVGNGLTNGVVQVPEYLNFYKHNPLNKPLTSDDELAHMEKMAPECTRQIIQCQQTHDTDICEKSSNFCNGLFMAPIQKAGLNQYDVRKMSVGPMAYDMSPLTTFLNNKDNQAILGVDKTWEPCNMEVHQHFMHEWMLSFTPNVTMLLDADIPVMLYAGDMDFSVNYLGVKAFARSVPWVGQEDFLAAEDKPWIANDELAGFVRRVGPLSFVQVHNAGHMVPMDQPENSLNLIHAFMFGETE</sequence>
<reference evidence="8 9" key="1">
    <citation type="submission" date="2011-02" db="EMBL/GenBank/DDBJ databases">
        <title>The Genome Sequence of Sphaeroforma arctica JP610.</title>
        <authorList>
            <consortium name="The Broad Institute Genome Sequencing Platform"/>
            <person name="Russ C."/>
            <person name="Cuomo C."/>
            <person name="Young S.K."/>
            <person name="Zeng Q."/>
            <person name="Gargeya S."/>
            <person name="Alvarado L."/>
            <person name="Berlin A."/>
            <person name="Chapman S.B."/>
            <person name="Chen Z."/>
            <person name="Freedman E."/>
            <person name="Gellesch M."/>
            <person name="Goldberg J."/>
            <person name="Griggs A."/>
            <person name="Gujja S."/>
            <person name="Heilman E."/>
            <person name="Heiman D."/>
            <person name="Howarth C."/>
            <person name="Mehta T."/>
            <person name="Neiman D."/>
            <person name="Pearson M."/>
            <person name="Roberts A."/>
            <person name="Saif S."/>
            <person name="Shea T."/>
            <person name="Shenoy N."/>
            <person name="Sisk P."/>
            <person name="Stolte C."/>
            <person name="Sykes S."/>
            <person name="White J."/>
            <person name="Yandava C."/>
            <person name="Burger G."/>
            <person name="Gray M.W."/>
            <person name="Holland P.W.H."/>
            <person name="King N."/>
            <person name="Lang F.B.F."/>
            <person name="Roger A.J."/>
            <person name="Ruiz-Trillo I."/>
            <person name="Haas B."/>
            <person name="Nusbaum C."/>
            <person name="Birren B."/>
        </authorList>
    </citation>
    <scope>NUCLEOTIDE SEQUENCE [LARGE SCALE GENOMIC DNA]</scope>
    <source>
        <strain evidence="8 9">JP610</strain>
    </source>
</reference>
<dbReference type="Pfam" id="PF00450">
    <property type="entry name" value="Peptidase_S10"/>
    <property type="match status" value="1"/>
</dbReference>
<keyword evidence="5 7" id="KW-0378">Hydrolase</keyword>
<evidence type="ECO:0000256" key="6">
    <source>
        <dbReference type="ARBA" id="ARBA00023180"/>
    </source>
</evidence>
<dbReference type="PRINTS" id="PR00724">
    <property type="entry name" value="CRBOXYPTASEC"/>
</dbReference>
<dbReference type="OrthoDB" id="443318at2759"/>
<comment type="similarity">
    <text evidence="1 7">Belongs to the peptidase S10 family.</text>
</comment>
<organism evidence="8 9">
    <name type="scientific">Sphaeroforma arctica JP610</name>
    <dbReference type="NCBI Taxonomy" id="667725"/>
    <lineage>
        <taxon>Eukaryota</taxon>
        <taxon>Ichthyosporea</taxon>
        <taxon>Ichthyophonida</taxon>
        <taxon>Sphaeroforma</taxon>
    </lineage>
</organism>
<feature type="chain" id="PRO_5005394119" description="Carboxypeptidase" evidence="7">
    <location>
        <begin position="21"/>
        <end position="492"/>
    </location>
</feature>